<keyword evidence="3" id="KW-0418">Kinase</keyword>
<dbReference type="Proteomes" id="UP000269692">
    <property type="component" value="Unassembled WGS sequence"/>
</dbReference>
<dbReference type="Pfam" id="PF14760">
    <property type="entry name" value="Rnk_N"/>
    <property type="match status" value="1"/>
</dbReference>
<dbReference type="GO" id="GO:0006354">
    <property type="term" value="P:DNA-templated transcription elongation"/>
    <property type="evidence" value="ECO:0007669"/>
    <property type="project" value="TreeGrafter"/>
</dbReference>
<dbReference type="GO" id="GO:0070063">
    <property type="term" value="F:RNA polymerase binding"/>
    <property type="evidence" value="ECO:0007669"/>
    <property type="project" value="InterPro"/>
</dbReference>
<organism evidence="3 4">
    <name type="scientific">Xanthobacter tagetidis</name>
    <dbReference type="NCBI Taxonomy" id="60216"/>
    <lineage>
        <taxon>Bacteria</taxon>
        <taxon>Pseudomonadati</taxon>
        <taxon>Pseudomonadota</taxon>
        <taxon>Alphaproteobacteria</taxon>
        <taxon>Hyphomicrobiales</taxon>
        <taxon>Xanthobacteraceae</taxon>
        <taxon>Xanthobacter</taxon>
    </lineage>
</organism>
<dbReference type="GO" id="GO:0032784">
    <property type="term" value="P:regulation of DNA-templated transcription elongation"/>
    <property type="evidence" value="ECO:0007669"/>
    <property type="project" value="InterPro"/>
</dbReference>
<evidence type="ECO:0000313" key="4">
    <source>
        <dbReference type="Proteomes" id="UP000269692"/>
    </source>
</evidence>
<accession>A0A3L7AM03</accession>
<proteinExistence type="predicted"/>
<protein>
    <submittedName>
        <fullName evidence="3">Nucleoside diphosphate kinase regulator</fullName>
    </submittedName>
</protein>
<sequence>MTRSTGSGRRPALVLGREDHDRLTGLASAALDRFPDVAEELLGELERARLVAAARVPASAVRMGSTVTYSAGDTERTVTLVYPQDADIAAGRISVLTPIGTALIGLSEGQSIAWTARDGRRQDLTVVSVRPPAPDAEAPAGAKP</sequence>
<dbReference type="InterPro" id="IPR023459">
    <property type="entry name" value="Tscrpt_elong_fac_GreA/B_fam"/>
</dbReference>
<evidence type="ECO:0000313" key="3">
    <source>
        <dbReference type="EMBL" id="RLP80631.1"/>
    </source>
</evidence>
<dbReference type="OrthoDB" id="192847at2"/>
<dbReference type="EMBL" id="RCTF01000003">
    <property type="protein sequence ID" value="RLP80631.1"/>
    <property type="molecule type" value="Genomic_DNA"/>
</dbReference>
<dbReference type="InterPro" id="IPR001437">
    <property type="entry name" value="Tscrpt_elong_fac_GreA/B_C"/>
</dbReference>
<feature type="domain" description="Transcription elongation factor GreA/GreB C-terminal" evidence="1">
    <location>
        <begin position="58"/>
        <end position="130"/>
    </location>
</feature>
<dbReference type="RefSeq" id="WP_121622422.1">
    <property type="nucleotide sequence ID" value="NZ_JACIIW010000006.1"/>
</dbReference>
<dbReference type="AlphaFoldDB" id="A0A3L7AM03"/>
<comment type="caution">
    <text evidence="3">The sequence shown here is derived from an EMBL/GenBank/DDBJ whole genome shotgun (WGS) entry which is preliminary data.</text>
</comment>
<dbReference type="PANTHER" id="PTHR30437">
    <property type="entry name" value="TRANSCRIPTION ELONGATION FACTOR GREA"/>
    <property type="match status" value="1"/>
</dbReference>
<dbReference type="Gene3D" id="3.10.50.30">
    <property type="entry name" value="Transcription elongation factor, GreA/GreB, C-terminal domain"/>
    <property type="match status" value="1"/>
</dbReference>
<keyword evidence="3" id="KW-0808">Transferase</keyword>
<dbReference type="GO" id="GO:0003677">
    <property type="term" value="F:DNA binding"/>
    <property type="evidence" value="ECO:0007669"/>
    <property type="project" value="InterPro"/>
</dbReference>
<gene>
    <name evidence="3" type="ORF">D9R14_05285</name>
</gene>
<dbReference type="InterPro" id="IPR036953">
    <property type="entry name" value="GreA/GreB_C_sf"/>
</dbReference>
<dbReference type="SUPFAM" id="SSF54534">
    <property type="entry name" value="FKBP-like"/>
    <property type="match status" value="1"/>
</dbReference>
<feature type="domain" description="Regulator of nucleoside diphosphate kinase N-terminal" evidence="2">
    <location>
        <begin position="11"/>
        <end position="51"/>
    </location>
</feature>
<dbReference type="InterPro" id="IPR029462">
    <property type="entry name" value="Rnk_N"/>
</dbReference>
<reference evidence="3 4" key="1">
    <citation type="submission" date="2018-10" db="EMBL/GenBank/DDBJ databases">
        <title>Xanthobacter tagetidis genome sequencing and assembly.</title>
        <authorList>
            <person name="Maclea K.S."/>
            <person name="Goen A.E."/>
            <person name="Fatima S.A."/>
        </authorList>
    </citation>
    <scope>NUCLEOTIDE SEQUENCE [LARGE SCALE GENOMIC DNA]</scope>
    <source>
        <strain evidence="3 4">ATCC 700314</strain>
    </source>
</reference>
<name>A0A3L7AM03_9HYPH</name>
<evidence type="ECO:0000259" key="2">
    <source>
        <dbReference type="Pfam" id="PF14760"/>
    </source>
</evidence>
<dbReference type="Pfam" id="PF01272">
    <property type="entry name" value="GreA_GreB"/>
    <property type="match status" value="1"/>
</dbReference>
<dbReference type="Gene3D" id="1.10.286.20">
    <property type="match status" value="1"/>
</dbReference>
<dbReference type="GO" id="GO:0016301">
    <property type="term" value="F:kinase activity"/>
    <property type="evidence" value="ECO:0007669"/>
    <property type="project" value="UniProtKB-KW"/>
</dbReference>
<dbReference type="PANTHER" id="PTHR30437:SF5">
    <property type="entry name" value="REGULATOR OF NUCLEOSIDE DIPHOSPHATE KINASE"/>
    <property type="match status" value="1"/>
</dbReference>
<dbReference type="NCBIfam" id="NF004396">
    <property type="entry name" value="PRK05753.1"/>
    <property type="match status" value="1"/>
</dbReference>
<keyword evidence="4" id="KW-1185">Reference proteome</keyword>
<evidence type="ECO:0000259" key="1">
    <source>
        <dbReference type="Pfam" id="PF01272"/>
    </source>
</evidence>